<feature type="transmembrane region" description="Helical" evidence="8">
    <location>
        <begin position="12"/>
        <end position="31"/>
    </location>
</feature>
<dbReference type="SUPFAM" id="SSF55073">
    <property type="entry name" value="Nucleotide cyclase"/>
    <property type="match status" value="1"/>
</dbReference>
<keyword evidence="7" id="KW-0175">Coiled coil</keyword>
<reference evidence="10 11" key="1">
    <citation type="journal article" date="2024" name="Int. J. Syst. Evol. Microbiol.">
        <title>Paenibacillus hexagrammi sp. nov., a novel bacterium isolated from the gut content of Hexagrammos agrammus.</title>
        <authorList>
            <person name="Jung H.K."/>
            <person name="Kim D.G."/>
            <person name="Zin H."/>
            <person name="Park J."/>
            <person name="Jung H."/>
            <person name="Kim Y.O."/>
            <person name="Kong H.J."/>
            <person name="Kim J.W."/>
            <person name="Kim Y.S."/>
        </authorList>
    </citation>
    <scope>NUCLEOTIDE SEQUENCE [LARGE SCALE GENOMIC DNA]</scope>
    <source>
        <strain evidence="10 11">YPD9-1</strain>
    </source>
</reference>
<dbReference type="PIRSF" id="PIRSF026583">
    <property type="entry name" value="YybT"/>
    <property type="match status" value="1"/>
</dbReference>
<dbReference type="PROSITE" id="PS50887">
    <property type="entry name" value="GGDEF"/>
    <property type="match status" value="1"/>
</dbReference>
<dbReference type="InterPro" id="IPR049553">
    <property type="entry name" value="GdpP-like_PAS"/>
</dbReference>
<dbReference type="Pfam" id="PF21370">
    <property type="entry name" value="PAS_GdpP"/>
    <property type="match status" value="1"/>
</dbReference>
<comment type="subcellular location">
    <subcellularLocation>
        <location evidence="1">Cell membrane</location>
        <topology evidence="1">Multi-pass membrane protein</topology>
    </subcellularLocation>
</comment>
<evidence type="ECO:0000256" key="5">
    <source>
        <dbReference type="ARBA" id="ARBA00023136"/>
    </source>
</evidence>
<accession>A0ABY3SRE3</accession>
<dbReference type="InterPro" id="IPR038763">
    <property type="entry name" value="DHH_sf"/>
</dbReference>
<protein>
    <recommendedName>
        <fullName evidence="6">Cyclic-di-AMP phosphodiesterase</fullName>
        <ecNumber evidence="6">3.1.4.-</ecNumber>
    </recommendedName>
</protein>
<dbReference type="PANTHER" id="PTHR47618:SF2">
    <property type="entry name" value="CYCLIC-DI-AMP PHOSPHODIESTERASE GDPP"/>
    <property type="match status" value="1"/>
</dbReference>
<dbReference type="Gene3D" id="3.10.310.30">
    <property type="match status" value="1"/>
</dbReference>
<evidence type="ECO:0000256" key="2">
    <source>
        <dbReference type="ARBA" id="ARBA00022475"/>
    </source>
</evidence>
<comment type="function">
    <text evidence="6">Has phosphodiesterase (PDE) activity against cyclic-di-AMP (c-di-AMP).</text>
</comment>
<dbReference type="SMART" id="SM00267">
    <property type="entry name" value="GGDEF"/>
    <property type="match status" value="1"/>
</dbReference>
<keyword evidence="6" id="KW-0378">Hydrolase</keyword>
<dbReference type="InterPro" id="IPR051319">
    <property type="entry name" value="Oligoribo/pAp-PDE_c-di-AMP_PDE"/>
</dbReference>
<dbReference type="Gene3D" id="3.30.450.20">
    <property type="entry name" value="PAS domain"/>
    <property type="match status" value="1"/>
</dbReference>
<evidence type="ECO:0000256" key="6">
    <source>
        <dbReference type="PIRNR" id="PIRNR026583"/>
    </source>
</evidence>
<dbReference type="Gene3D" id="3.30.70.270">
    <property type="match status" value="1"/>
</dbReference>
<keyword evidence="11" id="KW-1185">Reference proteome</keyword>
<keyword evidence="3 8" id="KW-0812">Transmembrane</keyword>
<dbReference type="EC" id="3.1.4.-" evidence="6"/>
<evidence type="ECO:0000256" key="1">
    <source>
        <dbReference type="ARBA" id="ARBA00004651"/>
    </source>
</evidence>
<dbReference type="InterPro" id="IPR003156">
    <property type="entry name" value="DHHA1_dom"/>
</dbReference>
<dbReference type="PANTHER" id="PTHR47618">
    <property type="entry name" value="BIFUNCTIONAL OLIGORIBONUCLEASE AND PAP PHOSPHATASE NRNA"/>
    <property type="match status" value="1"/>
</dbReference>
<comment type="similarity">
    <text evidence="6">Belongs to the GdpP/PdeA phosphodiesterase family.</text>
</comment>
<dbReference type="InterPro" id="IPR043128">
    <property type="entry name" value="Rev_trsase/Diguanyl_cyclase"/>
</dbReference>
<comment type="catalytic activity">
    <reaction evidence="6">
        <text>3',3'-c-di-AMP + H2O = 5'-O-phosphonoadenylyl-(3'-&gt;5')-adenosine + H(+)</text>
        <dbReference type="Rhea" id="RHEA:54420"/>
        <dbReference type="ChEBI" id="CHEBI:15377"/>
        <dbReference type="ChEBI" id="CHEBI:15378"/>
        <dbReference type="ChEBI" id="CHEBI:71500"/>
        <dbReference type="ChEBI" id="CHEBI:138171"/>
    </reaction>
</comment>
<evidence type="ECO:0000256" key="4">
    <source>
        <dbReference type="ARBA" id="ARBA00022989"/>
    </source>
</evidence>
<feature type="coiled-coil region" evidence="7">
    <location>
        <begin position="624"/>
        <end position="651"/>
    </location>
</feature>
<dbReference type="Pfam" id="PF01368">
    <property type="entry name" value="DHH"/>
    <property type="match status" value="1"/>
</dbReference>
<dbReference type="InterPro" id="IPR001667">
    <property type="entry name" value="DDH_dom"/>
</dbReference>
<keyword evidence="2 6" id="KW-1003">Cell membrane</keyword>
<keyword evidence="5 6" id="KW-0472">Membrane</keyword>
<sequence length="670" mass="75990">MPKFLLKRWHGLHIVWIFVLLLVLTAIVFYYQWLLGVLSLLLSGVLAYFTLQAETAFRKDLNTYVGTITHRVKKAGTEVMSGLPIGIVLYNEEKRIEWHNPFVAKMLEQESVIGESLLEWFPDLKSKKDKNEKIEMPIGKHIYQVWIRPEERLMFFREITEQANLARKYEDEKIAIGIVMLDNLDEATQGMDDQTRSIMLAKVTGEITEWAQRNQLYLRRTASDRFLILMDQKGLRNLEQTRFEILDDVRDLTIENKLPLTLSIGIASGAEHLVELGQMAQMSLDMSLGRGGDQVSVRVGQRLSFYGGKTNAVEKRTRVRARVISHALRDLMKESDKVVVMGHRFPDMDSIGAAVGVLKAVQVIGKEGYIVLEGVNPSIQKLMETISADERLYRWFITPEQAMQIMTQRTLAVVVDTHKASMVAEPKLLQLTHRIVVVDHHRRSEEFIQDATLVYMEPYASSTCELVTELLQYIHDKLAMEVLEATVLLAGIVVDTKSFSLRTGARTFEAASYLRRNGADSGLIQTLLKEDLDSYIEKAEIMRHTEILYEHVALAVSEPRKKHSQLMIAQVADTLLNMTNIMASFVISERHDGLIGISARSLGQMNVQLVMERLGGGGHLTNAATQMEGTLEEAAMRLKQVLQEMEDEEGLLNESCTVKRCEGSRQEGRD</sequence>
<dbReference type="RefSeq" id="WP_235123056.1">
    <property type="nucleotide sequence ID" value="NZ_CP090978.1"/>
</dbReference>
<evidence type="ECO:0000256" key="8">
    <source>
        <dbReference type="SAM" id="Phobius"/>
    </source>
</evidence>
<dbReference type="EMBL" id="CP090978">
    <property type="protein sequence ID" value="UJF36506.1"/>
    <property type="molecule type" value="Genomic_DNA"/>
</dbReference>
<dbReference type="Gene3D" id="3.90.1640.10">
    <property type="entry name" value="inorganic pyrophosphatase (n-terminal core)"/>
    <property type="match status" value="1"/>
</dbReference>
<dbReference type="Proteomes" id="UP001649230">
    <property type="component" value="Chromosome"/>
</dbReference>
<organism evidence="10 11">
    <name type="scientific">Paenibacillus hexagrammi</name>
    <dbReference type="NCBI Taxonomy" id="2908839"/>
    <lineage>
        <taxon>Bacteria</taxon>
        <taxon>Bacillati</taxon>
        <taxon>Bacillota</taxon>
        <taxon>Bacilli</taxon>
        <taxon>Bacillales</taxon>
        <taxon>Paenibacillaceae</taxon>
        <taxon>Paenibacillus</taxon>
    </lineage>
</organism>
<evidence type="ECO:0000256" key="3">
    <source>
        <dbReference type="ARBA" id="ARBA00022692"/>
    </source>
</evidence>
<keyword evidence="4 8" id="KW-1133">Transmembrane helix</keyword>
<name>A0ABY3SRE3_9BACL</name>
<dbReference type="Pfam" id="PF02272">
    <property type="entry name" value="DHHA1"/>
    <property type="match status" value="1"/>
</dbReference>
<evidence type="ECO:0000313" key="11">
    <source>
        <dbReference type="Proteomes" id="UP001649230"/>
    </source>
</evidence>
<dbReference type="InterPro" id="IPR000160">
    <property type="entry name" value="GGDEF_dom"/>
</dbReference>
<gene>
    <name evidence="10" type="ORF">L0M14_28110</name>
</gene>
<dbReference type="InterPro" id="IPR014528">
    <property type="entry name" value="GdpP/PdeA"/>
</dbReference>
<evidence type="ECO:0000313" key="10">
    <source>
        <dbReference type="EMBL" id="UJF36506.1"/>
    </source>
</evidence>
<dbReference type="InterPro" id="IPR029787">
    <property type="entry name" value="Nucleotide_cyclase"/>
</dbReference>
<dbReference type="Pfam" id="PF24898">
    <property type="entry name" value="GGDEF_GdpP"/>
    <property type="match status" value="1"/>
</dbReference>
<dbReference type="SUPFAM" id="SSF64182">
    <property type="entry name" value="DHH phosphoesterases"/>
    <property type="match status" value="1"/>
</dbReference>
<evidence type="ECO:0000259" key="9">
    <source>
        <dbReference type="PROSITE" id="PS50887"/>
    </source>
</evidence>
<feature type="domain" description="GGDEF" evidence="9">
    <location>
        <begin position="172"/>
        <end position="300"/>
    </location>
</feature>
<evidence type="ECO:0000256" key="7">
    <source>
        <dbReference type="SAM" id="Coils"/>
    </source>
</evidence>
<proteinExistence type="inferred from homology"/>